<accession>A0A0C9UWC0</accession>
<feature type="compositionally biased region" description="Low complexity" evidence="2">
    <location>
        <begin position="113"/>
        <end position="132"/>
    </location>
</feature>
<dbReference type="Proteomes" id="UP000054279">
    <property type="component" value="Unassembled WGS sequence"/>
</dbReference>
<protein>
    <recommendedName>
        <fullName evidence="3">Xylanolytic transcriptional activator regulatory domain-containing protein</fullName>
    </recommendedName>
</protein>
<sequence length="230" mass="25136">MRRRVWWEVFYYDLFISDSLGLAPLIADDQHTCRLPVKVDDEAFTPKSSVLPLLSPVSVLESDVVGTGSSGGGVSFGGMGYFIQKSCLAQLVKNMKKLSSPSSSFAHQHHQLSSPMTSSHPNPSHPSSHSTPEAGTLEAATKAENDVHAFLADLPEGWKLDVDLFENPSTYPSYSSSKPHSPAHPHPHTYSTNNASSNSHAHPTSTPNPDSQRGLAHFLWEKARKHIINM</sequence>
<dbReference type="Pfam" id="PF04082">
    <property type="entry name" value="Fungal_trans"/>
    <property type="match status" value="1"/>
</dbReference>
<feature type="region of interest" description="Disordered" evidence="2">
    <location>
        <begin position="170"/>
        <end position="213"/>
    </location>
</feature>
<feature type="domain" description="Xylanolytic transcriptional activator regulatory" evidence="3">
    <location>
        <begin position="1"/>
        <end position="83"/>
    </location>
</feature>
<dbReference type="HOGENOM" id="CLU_105150_0_0_1"/>
<feature type="region of interest" description="Disordered" evidence="2">
    <location>
        <begin position="100"/>
        <end position="134"/>
    </location>
</feature>
<dbReference type="AlphaFoldDB" id="A0A0C9UWC0"/>
<evidence type="ECO:0000313" key="4">
    <source>
        <dbReference type="EMBL" id="KIJ39174.1"/>
    </source>
</evidence>
<dbReference type="GO" id="GO:0008270">
    <property type="term" value="F:zinc ion binding"/>
    <property type="evidence" value="ECO:0007669"/>
    <property type="project" value="InterPro"/>
</dbReference>
<dbReference type="EMBL" id="KN837154">
    <property type="protein sequence ID" value="KIJ39174.1"/>
    <property type="molecule type" value="Genomic_DNA"/>
</dbReference>
<evidence type="ECO:0000256" key="1">
    <source>
        <dbReference type="ARBA" id="ARBA00023242"/>
    </source>
</evidence>
<feature type="compositionally biased region" description="Low complexity" evidence="2">
    <location>
        <begin position="170"/>
        <end position="180"/>
    </location>
</feature>
<evidence type="ECO:0000256" key="2">
    <source>
        <dbReference type="SAM" id="MobiDB-lite"/>
    </source>
</evidence>
<dbReference type="GO" id="GO:0003677">
    <property type="term" value="F:DNA binding"/>
    <property type="evidence" value="ECO:0007669"/>
    <property type="project" value="InterPro"/>
</dbReference>
<proteinExistence type="predicted"/>
<dbReference type="GO" id="GO:0006351">
    <property type="term" value="P:DNA-templated transcription"/>
    <property type="evidence" value="ECO:0007669"/>
    <property type="project" value="InterPro"/>
</dbReference>
<feature type="compositionally biased region" description="Low complexity" evidence="2">
    <location>
        <begin position="188"/>
        <end position="207"/>
    </location>
</feature>
<dbReference type="InterPro" id="IPR007219">
    <property type="entry name" value="XnlR_reg_dom"/>
</dbReference>
<keyword evidence="1" id="KW-0539">Nucleus</keyword>
<keyword evidence="5" id="KW-1185">Reference proteome</keyword>
<evidence type="ECO:0000313" key="5">
    <source>
        <dbReference type="Proteomes" id="UP000054279"/>
    </source>
</evidence>
<organism evidence="4 5">
    <name type="scientific">Sphaerobolus stellatus (strain SS14)</name>
    <dbReference type="NCBI Taxonomy" id="990650"/>
    <lineage>
        <taxon>Eukaryota</taxon>
        <taxon>Fungi</taxon>
        <taxon>Dikarya</taxon>
        <taxon>Basidiomycota</taxon>
        <taxon>Agaricomycotina</taxon>
        <taxon>Agaricomycetes</taxon>
        <taxon>Phallomycetidae</taxon>
        <taxon>Geastrales</taxon>
        <taxon>Sphaerobolaceae</taxon>
        <taxon>Sphaerobolus</taxon>
    </lineage>
</organism>
<reference evidence="4 5" key="1">
    <citation type="submission" date="2014-06" db="EMBL/GenBank/DDBJ databases">
        <title>Evolutionary Origins and Diversification of the Mycorrhizal Mutualists.</title>
        <authorList>
            <consortium name="DOE Joint Genome Institute"/>
            <consortium name="Mycorrhizal Genomics Consortium"/>
            <person name="Kohler A."/>
            <person name="Kuo A."/>
            <person name="Nagy L.G."/>
            <person name="Floudas D."/>
            <person name="Copeland A."/>
            <person name="Barry K.W."/>
            <person name="Cichocki N."/>
            <person name="Veneault-Fourrey C."/>
            <person name="LaButti K."/>
            <person name="Lindquist E.A."/>
            <person name="Lipzen A."/>
            <person name="Lundell T."/>
            <person name="Morin E."/>
            <person name="Murat C."/>
            <person name="Riley R."/>
            <person name="Ohm R."/>
            <person name="Sun H."/>
            <person name="Tunlid A."/>
            <person name="Henrissat B."/>
            <person name="Grigoriev I.V."/>
            <person name="Hibbett D.S."/>
            <person name="Martin F."/>
        </authorList>
    </citation>
    <scope>NUCLEOTIDE SEQUENCE [LARGE SCALE GENOMIC DNA]</scope>
    <source>
        <strain evidence="4 5">SS14</strain>
    </source>
</reference>
<gene>
    <name evidence="4" type="ORF">M422DRAFT_258065</name>
</gene>
<evidence type="ECO:0000259" key="3">
    <source>
        <dbReference type="Pfam" id="PF04082"/>
    </source>
</evidence>
<dbReference type="OrthoDB" id="4934715at2759"/>
<name>A0A0C9UWC0_SPHS4</name>
<dbReference type="CDD" id="cd12148">
    <property type="entry name" value="fungal_TF_MHR"/>
    <property type="match status" value="1"/>
</dbReference>